<dbReference type="AlphaFoldDB" id="A0A3B0ZEE5"/>
<dbReference type="InterPro" id="IPR008207">
    <property type="entry name" value="Sig_transdc_His_kin_Hpt_dom"/>
</dbReference>
<proteinExistence type="predicted"/>
<dbReference type="EMBL" id="UOFO01000122">
    <property type="protein sequence ID" value="VAW87390.1"/>
    <property type="molecule type" value="Genomic_DNA"/>
</dbReference>
<protein>
    <recommendedName>
        <fullName evidence="1">HPt domain-containing protein</fullName>
    </recommendedName>
</protein>
<name>A0A3B0ZEE5_9ZZZZ</name>
<dbReference type="CDD" id="cd00088">
    <property type="entry name" value="HPT"/>
    <property type="match status" value="1"/>
</dbReference>
<dbReference type="SMART" id="SM00073">
    <property type="entry name" value="HPT"/>
    <property type="match status" value="1"/>
</dbReference>
<evidence type="ECO:0000259" key="1">
    <source>
        <dbReference type="PROSITE" id="PS50894"/>
    </source>
</evidence>
<evidence type="ECO:0000313" key="2">
    <source>
        <dbReference type="EMBL" id="VAW87390.1"/>
    </source>
</evidence>
<dbReference type="Pfam" id="PF01627">
    <property type="entry name" value="Hpt"/>
    <property type="match status" value="1"/>
</dbReference>
<organism evidence="2">
    <name type="scientific">hydrothermal vent metagenome</name>
    <dbReference type="NCBI Taxonomy" id="652676"/>
    <lineage>
        <taxon>unclassified sequences</taxon>
        <taxon>metagenomes</taxon>
        <taxon>ecological metagenomes</taxon>
    </lineage>
</organism>
<accession>A0A3B0ZEE5</accession>
<dbReference type="InterPro" id="IPR036641">
    <property type="entry name" value="HPT_dom_sf"/>
</dbReference>
<dbReference type="PROSITE" id="PS50894">
    <property type="entry name" value="HPT"/>
    <property type="match status" value="1"/>
</dbReference>
<dbReference type="GO" id="GO:0000160">
    <property type="term" value="P:phosphorelay signal transduction system"/>
    <property type="evidence" value="ECO:0007669"/>
    <property type="project" value="InterPro"/>
</dbReference>
<reference evidence="2" key="1">
    <citation type="submission" date="2018-06" db="EMBL/GenBank/DDBJ databases">
        <authorList>
            <person name="Zhirakovskaya E."/>
        </authorList>
    </citation>
    <scope>NUCLEOTIDE SEQUENCE</scope>
</reference>
<dbReference type="SUPFAM" id="SSF47226">
    <property type="entry name" value="Histidine-containing phosphotransfer domain, HPT domain"/>
    <property type="match status" value="1"/>
</dbReference>
<gene>
    <name evidence="2" type="ORF">MNBD_GAMMA16-793</name>
</gene>
<feature type="domain" description="HPt" evidence="1">
    <location>
        <begin position="51"/>
        <end position="146"/>
    </location>
</feature>
<sequence length="227" mass="25491">MLCEWITPQQDVTEQQTGAGSQASDEPVMPRLDSLLSGINSRLALLRIGGNQKLFFKLLRDFVNDHGHDNEKLLHALDADDVTKAHRLVHTIRGVAGSIGAEKLEQKAEQLEQAIAREFPYSDLLQPFTSEFQTVMAQIDEMLQSDVIDQIKIPKKISDSSISWQEWSLKVDAMLVDGDPSVINCLDQAASHAEVAGLSNSLYLLRTKIINYDYDEGRKLLRELFLK</sequence>
<dbReference type="Gene3D" id="1.20.120.160">
    <property type="entry name" value="HPT domain"/>
    <property type="match status" value="1"/>
</dbReference>